<dbReference type="EMBL" id="MVCE01000001">
    <property type="protein sequence ID" value="PGF36626.1"/>
    <property type="molecule type" value="Genomic_DNA"/>
</dbReference>
<evidence type="ECO:0000313" key="7">
    <source>
        <dbReference type="Proteomes" id="UP000256621"/>
    </source>
</evidence>
<reference evidence="4 7" key="2">
    <citation type="submission" date="2018-08" db="EMBL/GenBank/DDBJ databases">
        <title>Genome sequencing of Cutibacterium acnes KCOM 1315.</title>
        <authorList>
            <person name="Kook J.-K."/>
            <person name="Park S.-N."/>
            <person name="Lim Y.K."/>
        </authorList>
    </citation>
    <scope>NUCLEOTIDE SEQUENCE [LARGE SCALE GENOMIC DNA]</scope>
    <source>
        <strain evidence="4 7">KCOM 1315</strain>
    </source>
</reference>
<dbReference type="Pfam" id="PF02254">
    <property type="entry name" value="TrkA_N"/>
    <property type="match status" value="1"/>
</dbReference>
<dbReference type="InterPro" id="IPR050721">
    <property type="entry name" value="Trk_Ktr_HKT_K-transport"/>
</dbReference>
<dbReference type="InterPro" id="IPR003148">
    <property type="entry name" value="RCK_N"/>
</dbReference>
<dbReference type="Gene3D" id="3.40.50.720">
    <property type="entry name" value="NAD(P)-binding Rossmann-like Domain"/>
    <property type="match status" value="1"/>
</dbReference>
<dbReference type="GO" id="GO:0006813">
    <property type="term" value="P:potassium ion transport"/>
    <property type="evidence" value="ECO:0007669"/>
    <property type="project" value="InterPro"/>
</dbReference>
<dbReference type="EMBL" id="CP031442">
    <property type="protein sequence ID" value="AXM06011.1"/>
    <property type="molecule type" value="Genomic_DNA"/>
</dbReference>
<sequence length="364" mass="39903">MVSESPESSGRHSVFEQTALVKLPFKATEPFWELVKRLAWSAVLLLISTLIVWVDRDSYVDSTAGDGVSLIDAFYYSTVTVTTTGYGDITPVAPHARLINALIITPLRITFLVLLVGTTLEMLANEGRRGLLDSAWRKRMRNHTVVIGYGTKGRSAVNTLRNHDVPVEKIVVIDSRPSAVAEANRSGLAAFEGDATRRDLLRRAEISKAREVVITLNRDDSAILTTLTVRQLNPRCHIVVSGREDENLPLLRESGADAVVTSADAVGRLLGLSSVNPYVGTVVDDLLSSSKGMEVVQRMVSESEVGARPADIQNERVLAVIRNDVLRNFYDPSVGQLQAGDVIVVVRKAVPRRHESQTESDLVR</sequence>
<dbReference type="Gene3D" id="1.10.287.70">
    <property type="match status" value="1"/>
</dbReference>
<feature type="transmembrane region" description="Helical" evidence="2">
    <location>
        <begin position="98"/>
        <end position="120"/>
    </location>
</feature>
<comment type="subcellular location">
    <subcellularLocation>
        <location evidence="1">Cell membrane</location>
        <topology evidence="1">Multi-pass membrane protein</topology>
    </subcellularLocation>
</comment>
<name>A0A2B7J2N7_CUTAC</name>
<dbReference type="Pfam" id="PF07885">
    <property type="entry name" value="Ion_trans_2"/>
    <property type="match status" value="1"/>
</dbReference>
<keyword evidence="2" id="KW-0472">Membrane</keyword>
<evidence type="ECO:0000256" key="2">
    <source>
        <dbReference type="SAM" id="Phobius"/>
    </source>
</evidence>
<dbReference type="InterPro" id="IPR013099">
    <property type="entry name" value="K_chnl_dom"/>
</dbReference>
<evidence type="ECO:0000313" key="5">
    <source>
        <dbReference type="EMBL" id="PGF36626.1"/>
    </source>
</evidence>
<keyword evidence="2" id="KW-0812">Transmembrane</keyword>
<dbReference type="OrthoDB" id="9799090at2"/>
<dbReference type="Proteomes" id="UP000226191">
    <property type="component" value="Unassembled WGS sequence"/>
</dbReference>
<evidence type="ECO:0000256" key="1">
    <source>
        <dbReference type="ARBA" id="ARBA00004651"/>
    </source>
</evidence>
<dbReference type="GO" id="GO:0005886">
    <property type="term" value="C:plasma membrane"/>
    <property type="evidence" value="ECO:0007669"/>
    <property type="project" value="UniProtKB-SubCell"/>
</dbReference>
<dbReference type="InterPro" id="IPR036291">
    <property type="entry name" value="NAD(P)-bd_dom_sf"/>
</dbReference>
<dbReference type="Proteomes" id="UP000256621">
    <property type="component" value="Chromosome"/>
</dbReference>
<dbReference type="PANTHER" id="PTHR43833">
    <property type="entry name" value="POTASSIUM CHANNEL PROTEIN 2-RELATED-RELATED"/>
    <property type="match status" value="1"/>
</dbReference>
<dbReference type="SUPFAM" id="SSF81324">
    <property type="entry name" value="Voltage-gated potassium channels"/>
    <property type="match status" value="1"/>
</dbReference>
<feature type="transmembrane region" description="Helical" evidence="2">
    <location>
        <begin position="38"/>
        <end position="54"/>
    </location>
</feature>
<proteinExistence type="predicted"/>
<dbReference type="PROSITE" id="PS51201">
    <property type="entry name" value="RCK_N"/>
    <property type="match status" value="1"/>
</dbReference>
<dbReference type="RefSeq" id="WP_002517701.1">
    <property type="nucleotide sequence ID" value="NZ_AP022844.1"/>
</dbReference>
<evidence type="ECO:0000313" key="6">
    <source>
        <dbReference type="Proteomes" id="UP000226191"/>
    </source>
</evidence>
<evidence type="ECO:0000313" key="4">
    <source>
        <dbReference type="EMBL" id="AXM06011.1"/>
    </source>
</evidence>
<keyword evidence="2" id="KW-1133">Transmembrane helix</keyword>
<accession>A0A2B7J2N7</accession>
<gene>
    <name evidence="5" type="ORF">B1B09_03180</name>
    <name evidence="4" type="ORF">DXN06_01685</name>
</gene>
<protein>
    <submittedName>
        <fullName evidence="5">Potassium transporter Kef</fullName>
    </submittedName>
</protein>
<organism evidence="5 6">
    <name type="scientific">Cutibacterium acnes</name>
    <name type="common">Propionibacterium acnes</name>
    <dbReference type="NCBI Taxonomy" id="1747"/>
    <lineage>
        <taxon>Bacteria</taxon>
        <taxon>Bacillati</taxon>
        <taxon>Actinomycetota</taxon>
        <taxon>Actinomycetes</taxon>
        <taxon>Propionibacteriales</taxon>
        <taxon>Propionibacteriaceae</taxon>
        <taxon>Cutibacterium</taxon>
    </lineage>
</organism>
<dbReference type="AlphaFoldDB" id="A0A2B7J2N7"/>
<dbReference type="SUPFAM" id="SSF51735">
    <property type="entry name" value="NAD(P)-binding Rossmann-fold domains"/>
    <property type="match status" value="1"/>
</dbReference>
<dbReference type="PANTHER" id="PTHR43833:SF9">
    <property type="entry name" value="POTASSIUM CHANNEL PROTEIN YUGO-RELATED"/>
    <property type="match status" value="1"/>
</dbReference>
<evidence type="ECO:0000259" key="3">
    <source>
        <dbReference type="PROSITE" id="PS51201"/>
    </source>
</evidence>
<dbReference type="GeneID" id="92857135"/>
<feature type="domain" description="RCK N-terminal" evidence="3">
    <location>
        <begin position="141"/>
        <end position="260"/>
    </location>
</feature>
<reference evidence="5 6" key="1">
    <citation type="submission" date="2017-02" db="EMBL/GenBank/DDBJ databases">
        <title>Prevalence of linear plasmids in Cutibacterium acnes isolates obtained from cancerous prostatic tissue.</title>
        <authorList>
            <person name="Davidsson S."/>
            <person name="Bruggemann H."/>
        </authorList>
    </citation>
    <scope>NUCLEOTIDE SEQUENCE [LARGE SCALE GENOMIC DNA]</scope>
    <source>
        <strain evidence="5 6">11-78</strain>
    </source>
</reference>